<feature type="transmembrane region" description="Helical" evidence="5">
    <location>
        <begin position="268"/>
        <end position="286"/>
    </location>
</feature>
<feature type="transmembrane region" description="Helical" evidence="5">
    <location>
        <begin position="61"/>
        <end position="81"/>
    </location>
</feature>
<dbReference type="PRINTS" id="PR00762">
    <property type="entry name" value="CLCHANNEL"/>
</dbReference>
<dbReference type="InterPro" id="IPR014743">
    <property type="entry name" value="Cl-channel_core"/>
</dbReference>
<keyword evidence="3 5" id="KW-1133">Transmembrane helix</keyword>
<gene>
    <name evidence="6" type="ORF">K8V70_04800</name>
</gene>
<dbReference type="Proteomes" id="UP000753256">
    <property type="component" value="Unassembled WGS sequence"/>
</dbReference>
<dbReference type="Pfam" id="PF00654">
    <property type="entry name" value="Voltage_CLC"/>
    <property type="match status" value="1"/>
</dbReference>
<feature type="transmembrane region" description="Helical" evidence="5">
    <location>
        <begin position="333"/>
        <end position="352"/>
    </location>
</feature>
<dbReference type="GO" id="GO:0015108">
    <property type="term" value="F:chloride transmembrane transporter activity"/>
    <property type="evidence" value="ECO:0007669"/>
    <property type="project" value="InterPro"/>
</dbReference>
<dbReference type="Gene3D" id="1.10.3080.10">
    <property type="entry name" value="Clc chloride channel"/>
    <property type="match status" value="1"/>
</dbReference>
<evidence type="ECO:0000256" key="5">
    <source>
        <dbReference type="SAM" id="Phobius"/>
    </source>
</evidence>
<evidence type="ECO:0000256" key="1">
    <source>
        <dbReference type="ARBA" id="ARBA00004141"/>
    </source>
</evidence>
<keyword evidence="2 5" id="KW-0812">Transmembrane</keyword>
<feature type="transmembrane region" description="Helical" evidence="5">
    <location>
        <begin position="28"/>
        <end position="49"/>
    </location>
</feature>
<feature type="transmembrane region" description="Helical" evidence="5">
    <location>
        <begin position="194"/>
        <end position="214"/>
    </location>
</feature>
<feature type="transmembrane region" description="Helical" evidence="5">
    <location>
        <begin position="384"/>
        <end position="402"/>
    </location>
</feature>
<dbReference type="PANTHER" id="PTHR43427">
    <property type="entry name" value="CHLORIDE CHANNEL PROTEIN CLC-E"/>
    <property type="match status" value="1"/>
</dbReference>
<dbReference type="AlphaFoldDB" id="A0A921IUX8"/>
<evidence type="ECO:0000256" key="3">
    <source>
        <dbReference type="ARBA" id="ARBA00022989"/>
    </source>
</evidence>
<keyword evidence="4 5" id="KW-0472">Membrane</keyword>
<feature type="transmembrane region" description="Helical" evidence="5">
    <location>
        <begin position="306"/>
        <end position="327"/>
    </location>
</feature>
<evidence type="ECO:0000256" key="2">
    <source>
        <dbReference type="ARBA" id="ARBA00022692"/>
    </source>
</evidence>
<feature type="transmembrane region" description="Helical" evidence="5">
    <location>
        <begin position="158"/>
        <end position="182"/>
    </location>
</feature>
<dbReference type="GO" id="GO:0016020">
    <property type="term" value="C:membrane"/>
    <property type="evidence" value="ECO:0007669"/>
    <property type="project" value="UniProtKB-SubCell"/>
</dbReference>
<feature type="transmembrane region" description="Helical" evidence="5">
    <location>
        <begin position="359"/>
        <end position="378"/>
    </location>
</feature>
<dbReference type="RefSeq" id="WP_273189766.1">
    <property type="nucleotide sequence ID" value="NZ_DYUZ01000018.1"/>
</dbReference>
<reference evidence="6" key="2">
    <citation type="submission" date="2021-09" db="EMBL/GenBank/DDBJ databases">
        <authorList>
            <person name="Gilroy R."/>
        </authorList>
    </citation>
    <scope>NUCLEOTIDE SEQUENCE</scope>
    <source>
        <strain evidence="6">ChiHjej13B12-9602</strain>
    </source>
</reference>
<dbReference type="InterPro" id="IPR001807">
    <property type="entry name" value="ClC"/>
</dbReference>
<organism evidence="6 7">
    <name type="scientific">Enorma phocaeensis</name>
    <dbReference type="NCBI Taxonomy" id="1871019"/>
    <lineage>
        <taxon>Bacteria</taxon>
        <taxon>Bacillati</taxon>
        <taxon>Actinomycetota</taxon>
        <taxon>Coriobacteriia</taxon>
        <taxon>Coriobacteriales</taxon>
        <taxon>Coriobacteriaceae</taxon>
        <taxon>Enorma</taxon>
    </lineage>
</organism>
<sequence length="414" mass="43209">MLTDFDGIGRTIMPRDISRTCRQISNHILPCLLALPMGAAVGAVDALFGRVLLAVGSFRDSHVIALLPFLPIAGILITWLYKKFGNKAERGMGLVFDVGHGRESSIPLRLVPLITTSTWATHLFGGSAGREGVAVQMGATISQWVATRLKRPRNDNTLLIAGMAAGFSGLFRTPIAATMFALEVLHAGRIEYRALMPALLGSLCASATSGALGLEKFQVSVAIPSTVDIGTLLKVIALGAIFGLIGSAFAWLLARAKASAAAHLENPYLRIAVMGAAIAVFGLLLFSGRYAGLGTNLIEASLNGGVVLPLDWFAKLLLTVATLAAGFQGGEVTPLFSIGASLGCILATPFGMDPALVAALGYTAVFGGATNTFLAPVLIGAEVFGFQVLPLSFIACAVAYACNSDRTIYSGQIR</sequence>
<dbReference type="InterPro" id="IPR050368">
    <property type="entry name" value="ClC-type_chloride_channel"/>
</dbReference>
<evidence type="ECO:0000313" key="7">
    <source>
        <dbReference type="Proteomes" id="UP000753256"/>
    </source>
</evidence>
<dbReference type="SUPFAM" id="SSF81340">
    <property type="entry name" value="Clc chloride channel"/>
    <property type="match status" value="1"/>
</dbReference>
<comment type="subcellular location">
    <subcellularLocation>
        <location evidence="1">Membrane</location>
        <topology evidence="1">Multi-pass membrane protein</topology>
    </subcellularLocation>
</comment>
<evidence type="ECO:0000313" key="6">
    <source>
        <dbReference type="EMBL" id="HJG37166.1"/>
    </source>
</evidence>
<reference evidence="6" key="1">
    <citation type="journal article" date="2021" name="PeerJ">
        <title>Extensive microbial diversity within the chicken gut microbiome revealed by metagenomics and culture.</title>
        <authorList>
            <person name="Gilroy R."/>
            <person name="Ravi A."/>
            <person name="Getino M."/>
            <person name="Pursley I."/>
            <person name="Horton D.L."/>
            <person name="Alikhan N.F."/>
            <person name="Baker D."/>
            <person name="Gharbi K."/>
            <person name="Hall N."/>
            <person name="Watson M."/>
            <person name="Adriaenssens E.M."/>
            <person name="Foster-Nyarko E."/>
            <person name="Jarju S."/>
            <person name="Secka A."/>
            <person name="Antonio M."/>
            <person name="Oren A."/>
            <person name="Chaudhuri R.R."/>
            <person name="La Ragione R."/>
            <person name="Hildebrand F."/>
            <person name="Pallen M.J."/>
        </authorList>
    </citation>
    <scope>NUCLEOTIDE SEQUENCE</scope>
    <source>
        <strain evidence="6">ChiHjej13B12-9602</strain>
    </source>
</reference>
<name>A0A921IUX8_9ACTN</name>
<proteinExistence type="predicted"/>
<feature type="transmembrane region" description="Helical" evidence="5">
    <location>
        <begin position="235"/>
        <end position="256"/>
    </location>
</feature>
<evidence type="ECO:0000256" key="4">
    <source>
        <dbReference type="ARBA" id="ARBA00023136"/>
    </source>
</evidence>
<dbReference type="EMBL" id="DYUZ01000018">
    <property type="protein sequence ID" value="HJG37166.1"/>
    <property type="molecule type" value="Genomic_DNA"/>
</dbReference>
<dbReference type="PANTHER" id="PTHR43427:SF12">
    <property type="entry name" value="CHLORIDE TRANSPORTER"/>
    <property type="match status" value="1"/>
</dbReference>
<accession>A0A921IUX8</accession>
<comment type="caution">
    <text evidence="6">The sequence shown here is derived from an EMBL/GenBank/DDBJ whole genome shotgun (WGS) entry which is preliminary data.</text>
</comment>
<protein>
    <submittedName>
        <fullName evidence="6">Chloride channel protein</fullName>
    </submittedName>
</protein>